<dbReference type="AlphaFoldDB" id="A0A4W5LCB5"/>
<reference evidence="2" key="3">
    <citation type="submission" date="2025-09" db="UniProtKB">
        <authorList>
            <consortium name="Ensembl"/>
        </authorList>
    </citation>
    <scope>IDENTIFICATION</scope>
</reference>
<evidence type="ECO:0000259" key="1">
    <source>
        <dbReference type="Pfam" id="PF12473"/>
    </source>
</evidence>
<name>A0A4W5LCB5_9TELE</name>
<dbReference type="Proteomes" id="UP000314982">
    <property type="component" value="Unassembled WGS sequence"/>
</dbReference>
<dbReference type="GeneTree" id="ENSGT00940000157508"/>
<dbReference type="InterPro" id="IPR022164">
    <property type="entry name" value="Kinesin-like"/>
</dbReference>
<sequence length="154" mass="16781">PLTSDSLCVSVTSAADNLTVNEQLTGPNAAGVNSILPKEHGSQFFYLPIIRHSDDEVSAVCSWDSSIHDSVHLNRVTSPNERIYVIIKATVQLSHPASMELVVRKRISVNIYNKQVCTDWTGDTHTLTDKHLSTSTTNRSALTGLVTTDMADST</sequence>
<organism evidence="2 3">
    <name type="scientific">Hucho hucho</name>
    <name type="common">huchen</name>
    <dbReference type="NCBI Taxonomy" id="62062"/>
    <lineage>
        <taxon>Eukaryota</taxon>
        <taxon>Metazoa</taxon>
        <taxon>Chordata</taxon>
        <taxon>Craniata</taxon>
        <taxon>Vertebrata</taxon>
        <taxon>Euteleostomi</taxon>
        <taxon>Actinopterygii</taxon>
        <taxon>Neopterygii</taxon>
        <taxon>Teleostei</taxon>
        <taxon>Protacanthopterygii</taxon>
        <taxon>Salmoniformes</taxon>
        <taxon>Salmonidae</taxon>
        <taxon>Salmoninae</taxon>
        <taxon>Hucho</taxon>
    </lineage>
</organism>
<reference evidence="3" key="1">
    <citation type="submission" date="2018-06" db="EMBL/GenBank/DDBJ databases">
        <title>Genome assembly of Danube salmon.</title>
        <authorList>
            <person name="Macqueen D.J."/>
            <person name="Gundappa M.K."/>
        </authorList>
    </citation>
    <scope>NUCLEOTIDE SEQUENCE [LARGE SCALE GENOMIC DNA]</scope>
</reference>
<evidence type="ECO:0000313" key="2">
    <source>
        <dbReference type="Ensembl" id="ENSHHUP00000023526.1"/>
    </source>
</evidence>
<keyword evidence="3" id="KW-1185">Reference proteome</keyword>
<dbReference type="STRING" id="62062.ENSHHUP00000023526"/>
<feature type="domain" description="Kinesin-like" evidence="1">
    <location>
        <begin position="55"/>
        <end position="114"/>
    </location>
</feature>
<accession>A0A4W5LCB5</accession>
<evidence type="ECO:0000313" key="3">
    <source>
        <dbReference type="Proteomes" id="UP000314982"/>
    </source>
</evidence>
<dbReference type="Ensembl" id="ENSHHUT00000024417.1">
    <property type="protein sequence ID" value="ENSHHUP00000023526.1"/>
    <property type="gene ID" value="ENSHHUG00000014773.1"/>
</dbReference>
<proteinExistence type="predicted"/>
<protein>
    <recommendedName>
        <fullName evidence="1">Kinesin-like domain-containing protein</fullName>
    </recommendedName>
</protein>
<reference evidence="2" key="2">
    <citation type="submission" date="2025-08" db="UniProtKB">
        <authorList>
            <consortium name="Ensembl"/>
        </authorList>
    </citation>
    <scope>IDENTIFICATION</scope>
</reference>
<dbReference type="Pfam" id="PF12473">
    <property type="entry name" value="DUF3694"/>
    <property type="match status" value="1"/>
</dbReference>